<gene>
    <name evidence="1" type="ORF">NQ176_g10066</name>
</gene>
<evidence type="ECO:0000313" key="1">
    <source>
        <dbReference type="EMBL" id="KAJ2966611.1"/>
    </source>
</evidence>
<reference evidence="1" key="1">
    <citation type="submission" date="2022-08" db="EMBL/GenBank/DDBJ databases">
        <title>Genome Sequence of Lecanicillium fungicola.</title>
        <authorList>
            <person name="Buettner E."/>
        </authorList>
    </citation>
    <scope>NUCLEOTIDE SEQUENCE</scope>
    <source>
        <strain evidence="1">Babe33</strain>
    </source>
</reference>
<comment type="caution">
    <text evidence="1">The sequence shown here is derived from an EMBL/GenBank/DDBJ whole genome shotgun (WGS) entry which is preliminary data.</text>
</comment>
<dbReference type="Proteomes" id="UP001143910">
    <property type="component" value="Unassembled WGS sequence"/>
</dbReference>
<protein>
    <submittedName>
        <fullName evidence="1">Uncharacterized protein</fullName>
    </submittedName>
</protein>
<dbReference type="EMBL" id="JANJQO010002566">
    <property type="protein sequence ID" value="KAJ2966611.1"/>
    <property type="molecule type" value="Genomic_DNA"/>
</dbReference>
<organism evidence="1 2">
    <name type="scientific">Zarea fungicola</name>
    <dbReference type="NCBI Taxonomy" id="93591"/>
    <lineage>
        <taxon>Eukaryota</taxon>
        <taxon>Fungi</taxon>
        <taxon>Dikarya</taxon>
        <taxon>Ascomycota</taxon>
        <taxon>Pezizomycotina</taxon>
        <taxon>Sordariomycetes</taxon>
        <taxon>Hypocreomycetidae</taxon>
        <taxon>Hypocreales</taxon>
        <taxon>Cordycipitaceae</taxon>
        <taxon>Zarea</taxon>
    </lineage>
</organism>
<keyword evidence="2" id="KW-1185">Reference proteome</keyword>
<sequence length="291" mass="33400">MANLSRFNPFGRRETHTAGEITTYKIFSVLTWALSVAASVYYTVHQPHHGHGHHHIHRRIWDINYLYPSAFTMNSVLGSIFWIVLFILQFGYIGHLFSKSQEVVHAASSVGSHFILNNLFHFGFVMLFVRSHFHWAELLLVLNFANLTLLYFRHNTYPRFIHAPVVSGPLAWTFVAIYWNGAIMVPHQDNQVARIFGNVFIWSILAYGMFFLAIYNDYTMTFSLSVLAAAIGVAQFTHHIVALQWIFAFTIMGVLFVATLGVAVPVWTGRDVRWRRRTEVADAERAPLLNE</sequence>
<name>A0ACC1MK08_9HYPO</name>
<evidence type="ECO:0000313" key="2">
    <source>
        <dbReference type="Proteomes" id="UP001143910"/>
    </source>
</evidence>
<accession>A0ACC1MK08</accession>
<proteinExistence type="predicted"/>